<evidence type="ECO:0000313" key="1">
    <source>
        <dbReference type="EMBL" id="SDP65275.1"/>
    </source>
</evidence>
<name>A0A1H0UGX9_9BACT</name>
<evidence type="ECO:0000313" key="2">
    <source>
        <dbReference type="Proteomes" id="UP000199073"/>
    </source>
</evidence>
<dbReference type="SUPFAM" id="SSF53474">
    <property type="entry name" value="alpha/beta-Hydrolases"/>
    <property type="match status" value="1"/>
</dbReference>
<organism evidence="1 2">
    <name type="scientific">Desulforhopalus singaporensis</name>
    <dbReference type="NCBI Taxonomy" id="91360"/>
    <lineage>
        <taxon>Bacteria</taxon>
        <taxon>Pseudomonadati</taxon>
        <taxon>Thermodesulfobacteriota</taxon>
        <taxon>Desulfobulbia</taxon>
        <taxon>Desulfobulbales</taxon>
        <taxon>Desulfocapsaceae</taxon>
        <taxon>Desulforhopalus</taxon>
    </lineage>
</organism>
<dbReference type="PRINTS" id="PR00111">
    <property type="entry name" value="ABHYDROLASE"/>
</dbReference>
<accession>A0A1H0UGX9</accession>
<dbReference type="Gene3D" id="3.40.50.1820">
    <property type="entry name" value="alpha/beta hydrolase"/>
    <property type="match status" value="1"/>
</dbReference>
<dbReference type="Proteomes" id="UP000199073">
    <property type="component" value="Unassembled WGS sequence"/>
</dbReference>
<dbReference type="EMBL" id="FNJI01000032">
    <property type="protein sequence ID" value="SDP65275.1"/>
    <property type="molecule type" value="Genomic_DNA"/>
</dbReference>
<dbReference type="RefSeq" id="WP_092225250.1">
    <property type="nucleotide sequence ID" value="NZ_FNJI01000032.1"/>
</dbReference>
<proteinExistence type="predicted"/>
<dbReference type="GO" id="GO:0016787">
    <property type="term" value="F:hydrolase activity"/>
    <property type="evidence" value="ECO:0007669"/>
    <property type="project" value="UniProtKB-KW"/>
</dbReference>
<sequence length="157" mass="17297">MIKTFFLHGLESSGKGTKGQFFASNYPKIKCPDFTGNLDNRLQQLESMSKGYRELQFVGSSFGGLMAVCFALNCPQKVKKLILLAPALNFGGFTPPARKILVPTYVVIGKNDNVTPVDPVIQLAEATFSDLTVEIVNDDHMLHKTFEKLAWDKLIGG</sequence>
<dbReference type="InterPro" id="IPR000073">
    <property type="entry name" value="AB_hydrolase_1"/>
</dbReference>
<reference evidence="1 2" key="1">
    <citation type="submission" date="2016-10" db="EMBL/GenBank/DDBJ databases">
        <authorList>
            <person name="de Groot N.N."/>
        </authorList>
    </citation>
    <scope>NUCLEOTIDE SEQUENCE [LARGE SCALE GENOMIC DNA]</scope>
    <source>
        <strain evidence="1 2">DSM 12130</strain>
    </source>
</reference>
<gene>
    <name evidence="1" type="ORF">SAMN05660330_03540</name>
</gene>
<keyword evidence="2" id="KW-1185">Reference proteome</keyword>
<dbReference type="OrthoDB" id="8903860at2"/>
<dbReference type="Pfam" id="PF05728">
    <property type="entry name" value="UPF0227"/>
    <property type="match status" value="1"/>
</dbReference>
<dbReference type="InterPro" id="IPR008886">
    <property type="entry name" value="UPF0227/Esterase_YqiA"/>
</dbReference>
<keyword evidence="1" id="KW-0378">Hydrolase</keyword>
<dbReference type="AlphaFoldDB" id="A0A1H0UGX9"/>
<dbReference type="InterPro" id="IPR029058">
    <property type="entry name" value="AB_hydrolase_fold"/>
</dbReference>
<protein>
    <submittedName>
        <fullName evidence="1">Alpha/beta hydrolase family protein</fullName>
    </submittedName>
</protein>
<dbReference type="STRING" id="91360.SAMN05660330_03540"/>